<dbReference type="Proteomes" id="UP000243807">
    <property type="component" value="Chromosome"/>
</dbReference>
<dbReference type="InterPro" id="IPR004360">
    <property type="entry name" value="Glyas_Fos-R_dOase_dom"/>
</dbReference>
<evidence type="ECO:0000259" key="1">
    <source>
        <dbReference type="PROSITE" id="PS51819"/>
    </source>
</evidence>
<dbReference type="EMBL" id="CP019434">
    <property type="protein sequence ID" value="APZ42173.1"/>
    <property type="molecule type" value="Genomic_DNA"/>
</dbReference>
<keyword evidence="3" id="KW-1185">Reference proteome</keyword>
<dbReference type="PANTHER" id="PTHR46142:SF3">
    <property type="entry name" value="F18B13.24 PROTEIN"/>
    <property type="match status" value="1"/>
</dbReference>
<gene>
    <name evidence="2" type="ORF">BW247_02920</name>
</gene>
<protein>
    <recommendedName>
        <fullName evidence="1">VOC domain-containing protein</fullName>
    </recommendedName>
</protein>
<dbReference type="PROSITE" id="PS51819">
    <property type="entry name" value="VOC"/>
    <property type="match status" value="1"/>
</dbReference>
<evidence type="ECO:0000313" key="2">
    <source>
        <dbReference type="EMBL" id="APZ42173.1"/>
    </source>
</evidence>
<dbReference type="Pfam" id="PF00903">
    <property type="entry name" value="Glyoxalase"/>
    <property type="match status" value="1"/>
</dbReference>
<dbReference type="InterPro" id="IPR029068">
    <property type="entry name" value="Glyas_Bleomycin-R_OHBP_Dase"/>
</dbReference>
<sequence length="156" mass="17453">MSGFVLEGLYHIAIRTFDLDATVAFYKGILGMRDAERPPFGYPGSWLATESGDIIVHLYGGKQGLAEDGTQLYGTGAIDHVSLFCRGFHDIVERLEAAGTVWKEFDVPNTSLWQVFVYDPSGVMLELTFDENVDAIKPREIPEHRRYIAGTSFFAR</sequence>
<dbReference type="PANTHER" id="PTHR46142">
    <property type="match status" value="1"/>
</dbReference>
<reference evidence="2 3" key="1">
    <citation type="submission" date="2017-01" db="EMBL/GenBank/DDBJ databases">
        <title>Draft sequence of Acidihalobacter ferrooxidans strain DSM 14175 (strain V8).</title>
        <authorList>
            <person name="Khaleque H.N."/>
            <person name="Ramsay J.P."/>
            <person name="Murphy R.J.T."/>
            <person name="Kaksonen A.H."/>
            <person name="Boxall N.J."/>
            <person name="Watkin E.L.J."/>
        </authorList>
    </citation>
    <scope>NUCLEOTIDE SEQUENCE [LARGE SCALE GENOMIC DNA]</scope>
    <source>
        <strain evidence="2 3">V8</strain>
    </source>
</reference>
<dbReference type="KEGG" id="afy:BW247_02920"/>
<dbReference type="OrthoDB" id="793940at2"/>
<proteinExistence type="predicted"/>
<accession>A0A1P8UEA9</accession>
<dbReference type="Gene3D" id="3.10.180.10">
    <property type="entry name" value="2,3-Dihydroxybiphenyl 1,2-Dioxygenase, domain 1"/>
    <property type="match status" value="1"/>
</dbReference>
<name>A0A1P8UEA9_9GAMM</name>
<organism evidence="2 3">
    <name type="scientific">Acidihalobacter ferrooxydans</name>
    <dbReference type="NCBI Taxonomy" id="1765967"/>
    <lineage>
        <taxon>Bacteria</taxon>
        <taxon>Pseudomonadati</taxon>
        <taxon>Pseudomonadota</taxon>
        <taxon>Gammaproteobacteria</taxon>
        <taxon>Chromatiales</taxon>
        <taxon>Ectothiorhodospiraceae</taxon>
        <taxon>Acidihalobacter</taxon>
    </lineage>
</organism>
<evidence type="ECO:0000313" key="3">
    <source>
        <dbReference type="Proteomes" id="UP000243807"/>
    </source>
</evidence>
<dbReference type="SUPFAM" id="SSF54593">
    <property type="entry name" value="Glyoxalase/Bleomycin resistance protein/Dihydroxybiphenyl dioxygenase"/>
    <property type="match status" value="1"/>
</dbReference>
<feature type="domain" description="VOC" evidence="1">
    <location>
        <begin position="8"/>
        <end position="130"/>
    </location>
</feature>
<dbReference type="InterPro" id="IPR037523">
    <property type="entry name" value="VOC_core"/>
</dbReference>
<dbReference type="RefSeq" id="WP_076835623.1">
    <property type="nucleotide sequence ID" value="NZ_CP019434.1"/>
</dbReference>
<dbReference type="AlphaFoldDB" id="A0A1P8UEA9"/>
<dbReference type="STRING" id="1765967.BW247_02920"/>